<comment type="caution">
    <text evidence="2">The sequence shown here is derived from an EMBL/GenBank/DDBJ whole genome shotgun (WGS) entry which is preliminary data.</text>
</comment>
<feature type="compositionally biased region" description="Basic residues" evidence="1">
    <location>
        <begin position="1"/>
        <end position="16"/>
    </location>
</feature>
<evidence type="ECO:0000256" key="1">
    <source>
        <dbReference type="SAM" id="MobiDB-lite"/>
    </source>
</evidence>
<accession>A0A699KVX3</accession>
<dbReference type="AlphaFoldDB" id="A0A699KVX3"/>
<organism evidence="2">
    <name type="scientific">Tanacetum cinerariifolium</name>
    <name type="common">Dalmatian daisy</name>
    <name type="synonym">Chrysanthemum cinerariifolium</name>
    <dbReference type="NCBI Taxonomy" id="118510"/>
    <lineage>
        <taxon>Eukaryota</taxon>
        <taxon>Viridiplantae</taxon>
        <taxon>Streptophyta</taxon>
        <taxon>Embryophyta</taxon>
        <taxon>Tracheophyta</taxon>
        <taxon>Spermatophyta</taxon>
        <taxon>Magnoliopsida</taxon>
        <taxon>eudicotyledons</taxon>
        <taxon>Gunneridae</taxon>
        <taxon>Pentapetalae</taxon>
        <taxon>asterids</taxon>
        <taxon>campanulids</taxon>
        <taxon>Asterales</taxon>
        <taxon>Asteraceae</taxon>
        <taxon>Asteroideae</taxon>
        <taxon>Anthemideae</taxon>
        <taxon>Anthemidinae</taxon>
        <taxon>Tanacetum</taxon>
    </lineage>
</organism>
<evidence type="ECO:0000313" key="2">
    <source>
        <dbReference type="EMBL" id="GFB13574.1"/>
    </source>
</evidence>
<sequence length="134" mass="15026">MSPIKPKKPSRRASKAKKNDTKEPPKDWTTAEEIALCQAWCDVSENSEKENSMKAKGFGKRLLSTLTRKLVQQEDTTRSLANEKIRFALKMRKDEGATRVLYTVEESGVGYPGGEASRSCRVEKRETCNTASNV</sequence>
<name>A0A699KVX3_TANCI</name>
<feature type="region of interest" description="Disordered" evidence="1">
    <location>
        <begin position="1"/>
        <end position="28"/>
    </location>
</feature>
<feature type="compositionally biased region" description="Basic and acidic residues" evidence="1">
    <location>
        <begin position="17"/>
        <end position="26"/>
    </location>
</feature>
<dbReference type="EMBL" id="BKCJ010559819">
    <property type="protein sequence ID" value="GFB13574.1"/>
    <property type="molecule type" value="Genomic_DNA"/>
</dbReference>
<gene>
    <name evidence="2" type="ORF">Tci_685545</name>
</gene>
<proteinExistence type="predicted"/>
<reference evidence="2" key="1">
    <citation type="journal article" date="2019" name="Sci. Rep.">
        <title>Draft genome of Tanacetum cinerariifolium, the natural source of mosquito coil.</title>
        <authorList>
            <person name="Yamashiro T."/>
            <person name="Shiraishi A."/>
            <person name="Satake H."/>
            <person name="Nakayama K."/>
        </authorList>
    </citation>
    <scope>NUCLEOTIDE SEQUENCE</scope>
</reference>
<protein>
    <submittedName>
        <fullName evidence="2">Uncharacterized protein</fullName>
    </submittedName>
</protein>